<dbReference type="Proteomes" id="UP001597106">
    <property type="component" value="Unassembled WGS sequence"/>
</dbReference>
<organism evidence="1 2">
    <name type="scientific">Methylophilus glucosoxydans</name>
    <dbReference type="NCBI Taxonomy" id="752553"/>
    <lineage>
        <taxon>Bacteria</taxon>
        <taxon>Pseudomonadati</taxon>
        <taxon>Pseudomonadota</taxon>
        <taxon>Betaproteobacteria</taxon>
        <taxon>Nitrosomonadales</taxon>
        <taxon>Methylophilaceae</taxon>
        <taxon>Methylophilus</taxon>
    </lineage>
</organism>
<protein>
    <submittedName>
        <fullName evidence="1">SIR2 family protein</fullName>
    </submittedName>
</protein>
<evidence type="ECO:0000313" key="2">
    <source>
        <dbReference type="Proteomes" id="UP001597106"/>
    </source>
</evidence>
<evidence type="ECO:0000313" key="1">
    <source>
        <dbReference type="EMBL" id="MFD0930610.1"/>
    </source>
</evidence>
<accession>A0ABW3GJB6</accession>
<sequence>MPTQPLPESELQAIRQSLSEGSVIPYLGPAVLELAPTTCQVPATPEALVAMLTTKVSVPHKIRNNLTAAAQFIENFKHRKTLVNLMTEAYAAGASPNALHRFLAALPKKPLLVVDSWYSNAMAQALAGQHNWGMIQGVSQSEHLGQWVHYVEPDGNSIEASEADAWTTVLYQPLGSNQPAQNYIISDSDYVEVLTEIDIQTPIPPRVQELRHGAHFLFMGCRFNHQLTRTYARQIMKRSSAQHWAVIDGPLTRMEEKFLAEQQIRRIDLPLADFVHWLQTAELAQPLVAA</sequence>
<reference evidence="2" key="1">
    <citation type="journal article" date="2019" name="Int. J. Syst. Evol. Microbiol.">
        <title>The Global Catalogue of Microorganisms (GCM) 10K type strain sequencing project: providing services to taxonomists for standard genome sequencing and annotation.</title>
        <authorList>
            <consortium name="The Broad Institute Genomics Platform"/>
            <consortium name="The Broad Institute Genome Sequencing Center for Infectious Disease"/>
            <person name="Wu L."/>
            <person name="Ma J."/>
        </authorList>
    </citation>
    <scope>NUCLEOTIDE SEQUENCE [LARGE SCALE GENOMIC DNA]</scope>
    <source>
        <strain evidence="2">CCUG 59685</strain>
    </source>
</reference>
<keyword evidence="2" id="KW-1185">Reference proteome</keyword>
<proteinExistence type="predicted"/>
<comment type="caution">
    <text evidence="1">The sequence shown here is derived from an EMBL/GenBank/DDBJ whole genome shotgun (WGS) entry which is preliminary data.</text>
</comment>
<name>A0ABW3GJB6_9PROT</name>
<dbReference type="EMBL" id="JBHTJW010000003">
    <property type="protein sequence ID" value="MFD0930610.1"/>
    <property type="molecule type" value="Genomic_DNA"/>
</dbReference>
<dbReference type="RefSeq" id="WP_379077279.1">
    <property type="nucleotide sequence ID" value="NZ_JBHTJW010000003.1"/>
</dbReference>
<dbReference type="Pfam" id="PF13289">
    <property type="entry name" value="SIR2_2"/>
    <property type="match status" value="1"/>
</dbReference>
<gene>
    <name evidence="1" type="ORF">ACFQ1T_12560</name>
</gene>